<dbReference type="EMBL" id="UINC01027864">
    <property type="protein sequence ID" value="SVB07841.1"/>
    <property type="molecule type" value="Genomic_DNA"/>
</dbReference>
<organism evidence="1">
    <name type="scientific">marine metagenome</name>
    <dbReference type="NCBI Taxonomy" id="408172"/>
    <lineage>
        <taxon>unclassified sequences</taxon>
        <taxon>metagenomes</taxon>
        <taxon>ecological metagenomes</taxon>
    </lineage>
</organism>
<gene>
    <name evidence="1" type="ORF">METZ01_LOCUS160695</name>
</gene>
<sequence length="103" mass="11019">MPTPPADTNLSLGKLGRATAAGNSDYTSETLMSDCAGNTTADQDHAVSSFYISAVVNSLTGYAYVDEQTNETYELTFTNANTLFGTRIKTRAANFTWTTADSD</sequence>
<feature type="non-terminal residue" evidence="1">
    <location>
        <position position="103"/>
    </location>
</feature>
<name>A0A382B2U8_9ZZZZ</name>
<accession>A0A382B2U8</accession>
<evidence type="ECO:0000313" key="1">
    <source>
        <dbReference type="EMBL" id="SVB07841.1"/>
    </source>
</evidence>
<dbReference type="AlphaFoldDB" id="A0A382B2U8"/>
<proteinExistence type="predicted"/>
<reference evidence="1" key="1">
    <citation type="submission" date="2018-05" db="EMBL/GenBank/DDBJ databases">
        <authorList>
            <person name="Lanie J.A."/>
            <person name="Ng W.-L."/>
            <person name="Kazmierczak K.M."/>
            <person name="Andrzejewski T.M."/>
            <person name="Davidsen T.M."/>
            <person name="Wayne K.J."/>
            <person name="Tettelin H."/>
            <person name="Glass J.I."/>
            <person name="Rusch D."/>
            <person name="Podicherti R."/>
            <person name="Tsui H.-C.T."/>
            <person name="Winkler M.E."/>
        </authorList>
    </citation>
    <scope>NUCLEOTIDE SEQUENCE</scope>
</reference>
<protein>
    <submittedName>
        <fullName evidence="1">Uncharacterized protein</fullName>
    </submittedName>
</protein>